<evidence type="ECO:0000313" key="5">
    <source>
        <dbReference type="EMBL" id="CAI8593983.1"/>
    </source>
</evidence>
<sequence length="179" mass="19513">MRQLYLLLVLLLVGVASTNSASNKVVEVDVICKEASNPLFCSNILNSNPGGAKGVDLVDLAIYTIDVFDYNSSNTNSLIHKLIDQSGGNVTEINYYHPCAVDFDSTHGITAMLIFASTHLNHGHYSAMAKDTTNIMKKILECSHSLHKNKTSPLLAKSVDVLRLVGQVLQIISKYLNHG</sequence>
<keyword evidence="1 4" id="KW-0732">Signal</keyword>
<keyword evidence="6" id="KW-1185">Reference proteome</keyword>
<proteinExistence type="inferred from homology"/>
<name>A0AAV0ZA77_VICFA</name>
<dbReference type="NCBIfam" id="TIGR01614">
    <property type="entry name" value="PME_inhib"/>
    <property type="match status" value="1"/>
</dbReference>
<evidence type="ECO:0008006" key="7">
    <source>
        <dbReference type="Google" id="ProtNLM"/>
    </source>
</evidence>
<evidence type="ECO:0000256" key="2">
    <source>
        <dbReference type="ARBA" id="ARBA00023157"/>
    </source>
</evidence>
<dbReference type="Gene3D" id="1.20.140.40">
    <property type="entry name" value="Invertase/pectin methylesterase inhibitor family protein"/>
    <property type="match status" value="1"/>
</dbReference>
<dbReference type="InterPro" id="IPR035513">
    <property type="entry name" value="Invertase/methylesterase_inhib"/>
</dbReference>
<keyword evidence="2" id="KW-1015">Disulfide bond</keyword>
<dbReference type="CDD" id="cd15797">
    <property type="entry name" value="PMEI"/>
    <property type="match status" value="1"/>
</dbReference>
<dbReference type="Proteomes" id="UP001157006">
    <property type="component" value="Chromosome 1S"/>
</dbReference>
<dbReference type="AlphaFoldDB" id="A0AAV0ZA77"/>
<feature type="chain" id="PRO_5043740463" description="Pectinesterase inhibitor domain-containing protein" evidence="4">
    <location>
        <begin position="21"/>
        <end position="179"/>
    </location>
</feature>
<comment type="similarity">
    <text evidence="3">Belongs to the PMEI family.</text>
</comment>
<protein>
    <recommendedName>
        <fullName evidence="7">Pectinesterase inhibitor domain-containing protein</fullName>
    </recommendedName>
</protein>
<evidence type="ECO:0000256" key="4">
    <source>
        <dbReference type="SAM" id="SignalP"/>
    </source>
</evidence>
<dbReference type="EMBL" id="OX451735">
    <property type="protein sequence ID" value="CAI8593983.1"/>
    <property type="molecule type" value="Genomic_DNA"/>
</dbReference>
<dbReference type="InterPro" id="IPR034086">
    <property type="entry name" value="PMEI_plant"/>
</dbReference>
<organism evidence="5 6">
    <name type="scientific">Vicia faba</name>
    <name type="common">Broad bean</name>
    <name type="synonym">Faba vulgaris</name>
    <dbReference type="NCBI Taxonomy" id="3906"/>
    <lineage>
        <taxon>Eukaryota</taxon>
        <taxon>Viridiplantae</taxon>
        <taxon>Streptophyta</taxon>
        <taxon>Embryophyta</taxon>
        <taxon>Tracheophyta</taxon>
        <taxon>Spermatophyta</taxon>
        <taxon>Magnoliopsida</taxon>
        <taxon>eudicotyledons</taxon>
        <taxon>Gunneridae</taxon>
        <taxon>Pentapetalae</taxon>
        <taxon>rosids</taxon>
        <taxon>fabids</taxon>
        <taxon>Fabales</taxon>
        <taxon>Fabaceae</taxon>
        <taxon>Papilionoideae</taxon>
        <taxon>50 kb inversion clade</taxon>
        <taxon>NPAAA clade</taxon>
        <taxon>Hologalegina</taxon>
        <taxon>IRL clade</taxon>
        <taxon>Fabeae</taxon>
        <taxon>Vicia</taxon>
    </lineage>
</organism>
<gene>
    <name evidence="5" type="ORF">VFH_I118400</name>
</gene>
<dbReference type="SUPFAM" id="SSF101148">
    <property type="entry name" value="Plant invertase/pectin methylesterase inhibitor"/>
    <property type="match status" value="1"/>
</dbReference>
<reference evidence="5 6" key="1">
    <citation type="submission" date="2023-01" db="EMBL/GenBank/DDBJ databases">
        <authorList>
            <person name="Kreplak J."/>
        </authorList>
    </citation>
    <scope>NUCLEOTIDE SEQUENCE [LARGE SCALE GENOMIC DNA]</scope>
</reference>
<dbReference type="InterPro" id="IPR052421">
    <property type="entry name" value="PCW_Enzyme_Inhibitor"/>
</dbReference>
<dbReference type="GO" id="GO:0046910">
    <property type="term" value="F:pectinesterase inhibitor activity"/>
    <property type="evidence" value="ECO:0007669"/>
    <property type="project" value="InterPro"/>
</dbReference>
<evidence type="ECO:0000313" key="6">
    <source>
        <dbReference type="Proteomes" id="UP001157006"/>
    </source>
</evidence>
<accession>A0AAV0ZA77</accession>
<feature type="signal peptide" evidence="4">
    <location>
        <begin position="1"/>
        <end position="20"/>
    </location>
</feature>
<dbReference type="PANTHER" id="PTHR36710:SF20">
    <property type="entry name" value="PECTINESTERASE INHIBITOR DOMAIN PROTEIN"/>
    <property type="match status" value="1"/>
</dbReference>
<dbReference type="PANTHER" id="PTHR36710">
    <property type="entry name" value="PECTINESTERASE INHIBITOR-LIKE"/>
    <property type="match status" value="1"/>
</dbReference>
<evidence type="ECO:0000256" key="3">
    <source>
        <dbReference type="ARBA" id="ARBA00038471"/>
    </source>
</evidence>
<evidence type="ECO:0000256" key="1">
    <source>
        <dbReference type="ARBA" id="ARBA00022729"/>
    </source>
</evidence>
<dbReference type="InterPro" id="IPR006501">
    <property type="entry name" value="Pectinesterase_inhib_dom"/>
</dbReference>